<dbReference type="InterPro" id="IPR007391">
    <property type="entry name" value="Vancomycin_resist_VanW"/>
</dbReference>
<dbReference type="OrthoDB" id="9797191at2"/>
<keyword evidence="4" id="KW-1185">Reference proteome</keyword>
<dbReference type="InterPro" id="IPR022029">
    <property type="entry name" value="YoaR-like_PG-bd"/>
</dbReference>
<dbReference type="PANTHER" id="PTHR35788">
    <property type="entry name" value="EXPORTED PROTEIN-RELATED"/>
    <property type="match status" value="1"/>
</dbReference>
<evidence type="ECO:0000256" key="1">
    <source>
        <dbReference type="SAM" id="Phobius"/>
    </source>
</evidence>
<evidence type="ECO:0000259" key="2">
    <source>
        <dbReference type="Pfam" id="PF12229"/>
    </source>
</evidence>
<dbReference type="Proteomes" id="UP000287872">
    <property type="component" value="Unassembled WGS sequence"/>
</dbReference>
<dbReference type="Pfam" id="PF12229">
    <property type="entry name" value="PG_binding_4"/>
    <property type="match status" value="1"/>
</dbReference>
<feature type="domain" description="YoaR-like putative peptidoglycan binding" evidence="2">
    <location>
        <begin position="92"/>
        <end position="204"/>
    </location>
</feature>
<keyword evidence="1" id="KW-0472">Membrane</keyword>
<organism evidence="3 4">
    <name type="scientific">Clostridium tagluense</name>
    <dbReference type="NCBI Taxonomy" id="360422"/>
    <lineage>
        <taxon>Bacteria</taxon>
        <taxon>Bacillati</taxon>
        <taxon>Bacillota</taxon>
        <taxon>Clostridia</taxon>
        <taxon>Eubacteriales</taxon>
        <taxon>Clostridiaceae</taxon>
        <taxon>Clostridium</taxon>
    </lineage>
</organism>
<dbReference type="EMBL" id="BHYK01000008">
    <property type="protein sequence ID" value="GCD10084.1"/>
    <property type="molecule type" value="Genomic_DNA"/>
</dbReference>
<dbReference type="PANTHER" id="PTHR35788:SF1">
    <property type="entry name" value="EXPORTED PROTEIN"/>
    <property type="match status" value="1"/>
</dbReference>
<gene>
    <name evidence="3" type="ORF">Ctaglu_17070</name>
</gene>
<evidence type="ECO:0000313" key="4">
    <source>
        <dbReference type="Proteomes" id="UP000287872"/>
    </source>
</evidence>
<keyword evidence="1" id="KW-1133">Transmembrane helix</keyword>
<dbReference type="RefSeq" id="WP_125000114.1">
    <property type="nucleotide sequence ID" value="NZ_BHYK01000008.1"/>
</dbReference>
<dbReference type="InterPro" id="IPR052913">
    <property type="entry name" value="Glycopeptide_resist_protein"/>
</dbReference>
<dbReference type="PROSITE" id="PS51257">
    <property type="entry name" value="PROKAR_LIPOPROTEIN"/>
    <property type="match status" value="1"/>
</dbReference>
<name>A0A401UKK8_9CLOT</name>
<dbReference type="AlphaFoldDB" id="A0A401UKK8"/>
<accession>A0A401UKK8</accession>
<sequence>MKEKYRVTIVFKILIAQFILSFIGLIIGCMWGLNIENKKWSQLIYSDIKIVDIDLGGKTKQEARDTIKIQYIDALLNNKLYVSVDKKTYSAAKSDLIKSCDMNKVIDKAFDFGKNLSIIEKHKLIKTGSRKKYRLNFICNDDFVKVFTSSIEKEINKKPVNAAIEMKAKGEIKIDADTKGYKIQEEKLHKYIVDKIKTGENDDIHIKAPIEKIEAAITEAELSSINTCISSFSTSFDSSSSMRANNIDISVKAINGKFLIPGERFSFNEVVGARTKELGYMEAPVIVGKKIESGIGGGICQVSSTLYNAILKTGIQDIERTNHTIPSSYVGFGLDATVDWGSIDFKFTNTLDYPIYIEAYTKNKNLSINIFSNSNLNKKKYIIENNINEDDNVYKVNVTRKTYESGMLTNSEFISNDEYTPIVAASKKGY</sequence>
<proteinExistence type="predicted"/>
<protein>
    <submittedName>
        <fullName evidence="3">Exported protein</fullName>
    </submittedName>
</protein>
<reference evidence="3 4" key="1">
    <citation type="submission" date="2018-11" db="EMBL/GenBank/DDBJ databases">
        <title>Genome sequencing and assembly of Clostridium tagluense strain A121.</title>
        <authorList>
            <person name="Murakami T."/>
            <person name="Segawa T."/>
            <person name="Shcherbakova V.A."/>
            <person name="Mori H."/>
            <person name="Yoshimura Y."/>
        </authorList>
    </citation>
    <scope>NUCLEOTIDE SEQUENCE [LARGE SCALE GENOMIC DNA]</scope>
    <source>
        <strain evidence="3 4">A121</strain>
    </source>
</reference>
<feature type="transmembrane region" description="Helical" evidence="1">
    <location>
        <begin position="9"/>
        <end position="33"/>
    </location>
</feature>
<keyword evidence="1" id="KW-0812">Transmembrane</keyword>
<dbReference type="Pfam" id="PF04294">
    <property type="entry name" value="VanW"/>
    <property type="match status" value="1"/>
</dbReference>
<evidence type="ECO:0000313" key="3">
    <source>
        <dbReference type="EMBL" id="GCD10084.1"/>
    </source>
</evidence>
<comment type="caution">
    <text evidence="3">The sequence shown here is derived from an EMBL/GenBank/DDBJ whole genome shotgun (WGS) entry which is preliminary data.</text>
</comment>